<dbReference type="EMBL" id="AMZH03000509">
    <property type="protein sequence ID" value="RRT83359.1"/>
    <property type="molecule type" value="Genomic_DNA"/>
</dbReference>
<sequence>MHPLRFPNNGIRAKVFVQKIGFKLHVMILNLVESFHKAAKAARRRGGQPPCRADHPRPGRLHGAASCGQGPLQGGGRPWPKPLAGVVASMRGPLTGMVGACGRRQRSQPSRKGQRPSKEAPPAHEVPPEGSSARCRGGCPRQRRATLPLAHDSGGSTVMVKRARASF</sequence>
<proteinExistence type="predicted"/>
<dbReference type="Proteomes" id="UP000287651">
    <property type="component" value="Unassembled WGS sequence"/>
</dbReference>
<accession>A0A427B4F9</accession>
<organism evidence="2 3">
    <name type="scientific">Ensete ventricosum</name>
    <name type="common">Abyssinian banana</name>
    <name type="synonym">Musa ensete</name>
    <dbReference type="NCBI Taxonomy" id="4639"/>
    <lineage>
        <taxon>Eukaryota</taxon>
        <taxon>Viridiplantae</taxon>
        <taxon>Streptophyta</taxon>
        <taxon>Embryophyta</taxon>
        <taxon>Tracheophyta</taxon>
        <taxon>Spermatophyta</taxon>
        <taxon>Magnoliopsida</taxon>
        <taxon>Liliopsida</taxon>
        <taxon>Zingiberales</taxon>
        <taxon>Musaceae</taxon>
        <taxon>Ensete</taxon>
    </lineage>
</organism>
<reference evidence="2 3" key="1">
    <citation type="journal article" date="2014" name="Agronomy (Basel)">
        <title>A Draft Genome Sequence for Ensete ventricosum, the Drought-Tolerant Tree Against Hunger.</title>
        <authorList>
            <person name="Harrison J."/>
            <person name="Moore K.A."/>
            <person name="Paszkiewicz K."/>
            <person name="Jones T."/>
            <person name="Grant M."/>
            <person name="Ambacheew D."/>
            <person name="Muzemil S."/>
            <person name="Studholme D.J."/>
        </authorList>
    </citation>
    <scope>NUCLEOTIDE SEQUENCE [LARGE SCALE GENOMIC DNA]</scope>
</reference>
<evidence type="ECO:0000256" key="1">
    <source>
        <dbReference type="SAM" id="MobiDB-lite"/>
    </source>
</evidence>
<gene>
    <name evidence="2" type="ORF">B296_00010194</name>
</gene>
<name>A0A427B4F9_ENSVE</name>
<evidence type="ECO:0000313" key="2">
    <source>
        <dbReference type="EMBL" id="RRT83359.1"/>
    </source>
</evidence>
<comment type="caution">
    <text evidence="2">The sequence shown here is derived from an EMBL/GenBank/DDBJ whole genome shotgun (WGS) entry which is preliminary data.</text>
</comment>
<evidence type="ECO:0000313" key="3">
    <source>
        <dbReference type="Proteomes" id="UP000287651"/>
    </source>
</evidence>
<feature type="region of interest" description="Disordered" evidence="1">
    <location>
        <begin position="41"/>
        <end position="167"/>
    </location>
</feature>
<protein>
    <submittedName>
        <fullName evidence="2">Uncharacterized protein</fullName>
    </submittedName>
</protein>
<dbReference type="AlphaFoldDB" id="A0A427B4F9"/>